<name>A0A2S1SZV5_9ACTN</name>
<comment type="cofactor">
    <cofactor evidence="1">
        <name>Mg(2+)</name>
        <dbReference type="ChEBI" id="CHEBI:18420"/>
    </cofactor>
</comment>
<accession>A0A2S1SZV5</accession>
<dbReference type="CDD" id="cd18876">
    <property type="entry name" value="NUDIX_Hydrolase"/>
    <property type="match status" value="1"/>
</dbReference>
<dbReference type="EMBL" id="CP029188">
    <property type="protein sequence ID" value="AWI31906.1"/>
    <property type="molecule type" value="Genomic_DNA"/>
</dbReference>
<keyword evidence="5" id="KW-1185">Reference proteome</keyword>
<dbReference type="InterPro" id="IPR000086">
    <property type="entry name" value="NUDIX_hydrolase_dom"/>
</dbReference>
<dbReference type="KEGG" id="stir:DDW44_26285"/>
<protein>
    <submittedName>
        <fullName evidence="4">NUDIX hydrolase</fullName>
    </submittedName>
</protein>
<dbReference type="OrthoDB" id="4247482at2"/>
<evidence type="ECO:0000313" key="5">
    <source>
        <dbReference type="Proteomes" id="UP000244900"/>
    </source>
</evidence>
<evidence type="ECO:0000259" key="3">
    <source>
        <dbReference type="PROSITE" id="PS51462"/>
    </source>
</evidence>
<gene>
    <name evidence="4" type="ORF">DDW44_26285</name>
</gene>
<dbReference type="PANTHER" id="PTHR43046">
    <property type="entry name" value="GDP-MANNOSE MANNOSYL HYDROLASE"/>
    <property type="match status" value="1"/>
</dbReference>
<dbReference type="PANTHER" id="PTHR43046:SF14">
    <property type="entry name" value="MUTT_NUDIX FAMILY PROTEIN"/>
    <property type="match status" value="1"/>
</dbReference>
<dbReference type="Pfam" id="PF00293">
    <property type="entry name" value="NUDIX"/>
    <property type="match status" value="1"/>
</dbReference>
<dbReference type="PROSITE" id="PS51462">
    <property type="entry name" value="NUDIX"/>
    <property type="match status" value="1"/>
</dbReference>
<reference evidence="4 5" key="1">
    <citation type="submission" date="2018-05" db="EMBL/GenBank/DDBJ databases">
        <title>Complete genome sequence of sponge-derived Streptomyces sp. HNM0039.</title>
        <authorList>
            <person name="Huang X."/>
            <person name="Zhou S."/>
        </authorList>
    </citation>
    <scope>NUCLEOTIDE SEQUENCE [LARGE SCALE GENOMIC DNA]</scope>
    <source>
        <strain evidence="4 5">HNM0039</strain>
    </source>
</reference>
<evidence type="ECO:0000313" key="4">
    <source>
        <dbReference type="EMBL" id="AWI31906.1"/>
    </source>
</evidence>
<organism evidence="4 5">
    <name type="scientific">Streptomyces tirandamycinicus</name>
    <dbReference type="NCBI Taxonomy" id="2174846"/>
    <lineage>
        <taxon>Bacteria</taxon>
        <taxon>Bacillati</taxon>
        <taxon>Actinomycetota</taxon>
        <taxon>Actinomycetes</taxon>
        <taxon>Kitasatosporales</taxon>
        <taxon>Streptomycetaceae</taxon>
        <taxon>Streptomyces</taxon>
    </lineage>
</organism>
<keyword evidence="2 4" id="KW-0378">Hydrolase</keyword>
<dbReference type="AlphaFoldDB" id="A0A2S1SZV5"/>
<sequence length="163" mass="17472">MTTDTYAAYVAALPRVLSGAATLFRDAGGRVLLVEPNYRAGWGLPGGTIESDAGETPREAARRETLEEIGLDIEPGRLLAVDWVRGPGRPPIVAYVYDGGVLDDERFSAIRLQEEELVAWKLVPREELTRYLLGSLGPRVLAALDVLTAGTAPAELVDGSPVS</sequence>
<dbReference type="RefSeq" id="WP_027732338.1">
    <property type="nucleotide sequence ID" value="NZ_CP029188.1"/>
</dbReference>
<feature type="domain" description="Nudix hydrolase" evidence="3">
    <location>
        <begin position="14"/>
        <end position="147"/>
    </location>
</feature>
<dbReference type="InterPro" id="IPR015797">
    <property type="entry name" value="NUDIX_hydrolase-like_dom_sf"/>
</dbReference>
<dbReference type="Proteomes" id="UP000244900">
    <property type="component" value="Chromosome"/>
</dbReference>
<dbReference type="SUPFAM" id="SSF55811">
    <property type="entry name" value="Nudix"/>
    <property type="match status" value="1"/>
</dbReference>
<evidence type="ECO:0000256" key="2">
    <source>
        <dbReference type="ARBA" id="ARBA00022801"/>
    </source>
</evidence>
<dbReference type="GO" id="GO:0016787">
    <property type="term" value="F:hydrolase activity"/>
    <property type="evidence" value="ECO:0007669"/>
    <property type="project" value="UniProtKB-KW"/>
</dbReference>
<dbReference type="Gene3D" id="3.90.79.10">
    <property type="entry name" value="Nucleoside Triphosphate Pyrophosphohydrolase"/>
    <property type="match status" value="1"/>
</dbReference>
<evidence type="ECO:0000256" key="1">
    <source>
        <dbReference type="ARBA" id="ARBA00001946"/>
    </source>
</evidence>
<proteinExistence type="predicted"/>